<sequence>MCTETTERLTADGNGVAGIAVSVVSRVAAVVAVAEGGSPLQVLVVGAGLQLVRCFGGRCWARFDRLPGCGRLLRGRDGRHDRNEGDEGEEQGLGGWEERMSGFMSARDAITSTV</sequence>
<evidence type="ECO:0000256" key="1">
    <source>
        <dbReference type="SAM" id="MobiDB-lite"/>
    </source>
</evidence>
<feature type="compositionally biased region" description="Basic and acidic residues" evidence="1">
    <location>
        <begin position="74"/>
        <end position="85"/>
    </location>
</feature>
<protein>
    <submittedName>
        <fullName evidence="2">Uncharacterized protein</fullName>
    </submittedName>
</protein>
<dbReference type="AlphaFoldDB" id="A0A182ULU9"/>
<dbReference type="Proteomes" id="UP000075903">
    <property type="component" value="Unassembled WGS sequence"/>
</dbReference>
<name>A0A182ULU9_ANOME</name>
<reference evidence="2" key="1">
    <citation type="submission" date="2020-05" db="UniProtKB">
        <authorList>
            <consortium name="EnsemblMetazoa"/>
        </authorList>
    </citation>
    <scope>IDENTIFICATION</scope>
    <source>
        <strain evidence="2">MAF</strain>
    </source>
</reference>
<dbReference type="EnsemblMetazoa" id="AMEM000100-RA">
    <property type="protein sequence ID" value="AMEM000100-PA"/>
    <property type="gene ID" value="AMEM000100"/>
</dbReference>
<organism evidence="2 3">
    <name type="scientific">Anopheles merus</name>
    <name type="common">Mosquito</name>
    <dbReference type="NCBI Taxonomy" id="30066"/>
    <lineage>
        <taxon>Eukaryota</taxon>
        <taxon>Metazoa</taxon>
        <taxon>Ecdysozoa</taxon>
        <taxon>Arthropoda</taxon>
        <taxon>Hexapoda</taxon>
        <taxon>Insecta</taxon>
        <taxon>Pterygota</taxon>
        <taxon>Neoptera</taxon>
        <taxon>Endopterygota</taxon>
        <taxon>Diptera</taxon>
        <taxon>Nematocera</taxon>
        <taxon>Culicoidea</taxon>
        <taxon>Culicidae</taxon>
        <taxon>Anophelinae</taxon>
        <taxon>Anopheles</taxon>
    </lineage>
</organism>
<proteinExistence type="predicted"/>
<accession>A0A182ULU9</accession>
<keyword evidence="3" id="KW-1185">Reference proteome</keyword>
<dbReference type="VEuPathDB" id="VectorBase:AMEM000100"/>
<feature type="region of interest" description="Disordered" evidence="1">
    <location>
        <begin position="74"/>
        <end position="97"/>
    </location>
</feature>
<evidence type="ECO:0000313" key="2">
    <source>
        <dbReference type="EnsemblMetazoa" id="AMEM000100-PA"/>
    </source>
</evidence>
<evidence type="ECO:0000313" key="3">
    <source>
        <dbReference type="Proteomes" id="UP000075903"/>
    </source>
</evidence>